<dbReference type="InterPro" id="IPR036864">
    <property type="entry name" value="Zn2-C6_fun-type_DNA-bd_sf"/>
</dbReference>
<dbReference type="GO" id="GO:0000981">
    <property type="term" value="F:DNA-binding transcription factor activity, RNA polymerase II-specific"/>
    <property type="evidence" value="ECO:0007669"/>
    <property type="project" value="InterPro"/>
</dbReference>
<dbReference type="GO" id="GO:0008270">
    <property type="term" value="F:zinc ion binding"/>
    <property type="evidence" value="ECO:0007669"/>
    <property type="project" value="InterPro"/>
</dbReference>
<evidence type="ECO:0000259" key="12">
    <source>
        <dbReference type="PROSITE" id="PS50048"/>
    </source>
</evidence>
<dbReference type="SUPFAM" id="SSF57701">
    <property type="entry name" value="Zn2/Cys6 DNA-binding domain"/>
    <property type="match status" value="1"/>
</dbReference>
<comment type="subcellular location">
    <subcellularLocation>
        <location evidence="1">Cytoplasm</location>
        <location evidence="1">Cytoskeleton</location>
    </subcellularLocation>
</comment>
<dbReference type="GO" id="GO:0000073">
    <property type="term" value="P:initial mitotic spindle pole body separation"/>
    <property type="evidence" value="ECO:0007669"/>
    <property type="project" value="TreeGrafter"/>
</dbReference>
<comment type="caution">
    <text evidence="14">The sequence shown here is derived from an EMBL/GenBank/DDBJ whole genome shotgun (WGS) entry which is preliminary data.</text>
</comment>
<dbReference type="CDD" id="cd00067">
    <property type="entry name" value="GAL4"/>
    <property type="match status" value="1"/>
</dbReference>
<feature type="domain" description="Kinesin motor" evidence="13">
    <location>
        <begin position="708"/>
        <end position="1023"/>
    </location>
</feature>
<evidence type="ECO:0000256" key="6">
    <source>
        <dbReference type="ARBA" id="ARBA00023175"/>
    </source>
</evidence>
<sequence>MAPEKQKPVRKRQKYSRNGCLACKKRKVKCDETFPTCGRCAKIGAECIYYRVFKFQGVSSAKTEPEAQLVPHTKPESEPESNDETSKSVTEGLSNLLANQEMLFGGIAGLSEYFENDNNATDLQSLLPEYDFSNLQLDNRTRHSSDSNSSSSDSVLRYDYLYNLRQSFDERDLNKIANSLHINASETLHLQAFVKDVHLILFPLATSYLESPFIVTFLAEAQKSNYLLNAMLASGARFLTEKARIDKEIHLSKYGGKDDKNYIAELDTQIDINDKYRVHYLSICFQSLRDILENINNSDEKVEPALLTSLILAADLSSNRDYRWSLHLRGAKQFLGKFMGEKSIDSDSLILARYLFCSLEISSGIASAGASSLDLDELATWIPIPLNHGPLSKLSKMGMVIDGYIGDSFCEGGFKMYLGYSDGTAEVAKEIVAAKRNEKIDPFTIAHIFSVIDKAKQFRVVTNKGPYMIPIDSKYHPLYKGADKTQLSISGYYHMTSVKLREGIMSSDALENDSEAHSWFSFYDFTQNIRLETLYLYVLTSEQFLGCKVSNPVVQRLLKKVLKSCCFFIQLKHKDTTDLESYYSSPITLEKTTAKVQYNESTNSFFLNDEELEMLCQKHISNLQPMDFDRFVNIEMDHRIAMFQWCLIMCAYCCIDAVDKVLVDCLLHKLLALGLKSVRMYINKVKKIWTQRQLRYRTPSGKRELQMKSPVVVRIPDQPGANQVSVNTSQDFITSQVADTRVYTVDQAFGPAADQTVFFRDVGLPLVSEFLRGYNCTILAYGQTGSGKTYTMCGDISDKEPGRDAGLVPRVLCKLFECVDDDYIVKCSFVEIYNEELKDLLGDTKNARLRIFERKNSSGNGIRIDGLEEHHIRNAGEGLELLKKGLDHRQTAATKMNDLSSRSHTIFSITLIQKKTDSEYQYAKMNLVDLAGSENISRSGAINQRAKEAGSINQSLLTLGRVINALVDKSTYIPYRESKLTRLLQDSLGGKTKTVLVANISPASVDIQATTSTLEYATKAKDIRNTAQIGPLISDKVLLKELVDENYRLKLDLKATRNKEGVYLNEANYNQLMINYKNLTSETEELRRQNELLTMQANENAHLLEDEKKEKLKCTQSMKVMEERLSKLESALENQRSREMNVIKLTQQVVEHCNQESEEMIKSQNRYQKKLNEKLQELMMPVMQHVATSTQNDNDFGVTKLAERISEQLETIGKEQRSLTNRILEKTEELRSFRSDLDKLFAELKNELGLLRSGISESQNNDTKFDHYLRNIFDDKPIVQTVTTQSEKMIEDMKSQLVSQISQFSKNLTQTTIEMVLNSTKEKISEEQTKWILKNSTLAETLANRNAKVLSSVDQCATSLQSHLEANVGYLNYQKAKLANLNSTVAATNTDVAEQSEKQNKMLRSYASLRSSNTELESTMGQIKESLSNLHEVLPSLRSQKTVPGLPELQKLINQPLGESTNRKTPHSSPTKRALPQPSSEKLLRQEKAADEWKLTTEMATCSLTPKEAPDQRTQKISRTGYPVSLSINGETVWPPIWPLCEQERTTW</sequence>
<evidence type="ECO:0000256" key="1">
    <source>
        <dbReference type="ARBA" id="ARBA00004245"/>
    </source>
</evidence>
<keyword evidence="5 9" id="KW-0067">ATP-binding</keyword>
<evidence type="ECO:0000256" key="9">
    <source>
        <dbReference type="PROSITE-ProRule" id="PRU00283"/>
    </source>
</evidence>
<keyword evidence="4 9" id="KW-0547">Nucleotide-binding</keyword>
<evidence type="ECO:0000256" key="5">
    <source>
        <dbReference type="ARBA" id="ARBA00022840"/>
    </source>
</evidence>
<comment type="similarity">
    <text evidence="8">Belongs to the TRAFAC class myosin-kinesin ATPase superfamily. Kinesin family. KIN-5/BimC subfamily.</text>
</comment>
<dbReference type="Gene3D" id="4.10.240.10">
    <property type="entry name" value="Zn(2)-C6 fungal-type DNA-binding domain"/>
    <property type="match status" value="1"/>
</dbReference>
<dbReference type="PANTHER" id="PTHR47970:SF12">
    <property type="entry name" value="KINESIN FAMILY MEMBER 11"/>
    <property type="match status" value="1"/>
</dbReference>
<feature type="region of interest" description="Disordered" evidence="11">
    <location>
        <begin position="1454"/>
        <end position="1483"/>
    </location>
</feature>
<keyword evidence="3" id="KW-0493">Microtubule</keyword>
<proteinExistence type="inferred from homology"/>
<dbReference type="GO" id="GO:0005876">
    <property type="term" value="C:spindle microtubule"/>
    <property type="evidence" value="ECO:0007669"/>
    <property type="project" value="TreeGrafter"/>
</dbReference>
<feature type="coiled-coil region" evidence="10">
    <location>
        <begin position="1039"/>
        <end position="1138"/>
    </location>
</feature>
<dbReference type="PROSITE" id="PS50067">
    <property type="entry name" value="KINESIN_MOTOR_2"/>
    <property type="match status" value="1"/>
</dbReference>
<evidence type="ECO:0000256" key="7">
    <source>
        <dbReference type="ARBA" id="ARBA00023212"/>
    </source>
</evidence>
<dbReference type="SMART" id="SM00129">
    <property type="entry name" value="KISc"/>
    <property type="match status" value="1"/>
</dbReference>
<dbReference type="PROSITE" id="PS00411">
    <property type="entry name" value="KINESIN_MOTOR_1"/>
    <property type="match status" value="1"/>
</dbReference>
<dbReference type="Gene3D" id="3.40.850.10">
    <property type="entry name" value="Kinesin motor domain"/>
    <property type="match status" value="1"/>
</dbReference>
<keyword evidence="15" id="KW-1185">Reference proteome</keyword>
<dbReference type="Pfam" id="PF00225">
    <property type="entry name" value="Kinesin"/>
    <property type="match status" value="1"/>
</dbReference>
<feature type="domain" description="Zn(2)-C6 fungal-type" evidence="12">
    <location>
        <begin position="19"/>
        <end position="49"/>
    </location>
</feature>
<dbReference type="GO" id="GO:0008574">
    <property type="term" value="F:plus-end-directed microtubule motor activity"/>
    <property type="evidence" value="ECO:0007669"/>
    <property type="project" value="TreeGrafter"/>
</dbReference>
<protein>
    <recommendedName>
        <fullName evidence="16">Kinesin motor domain-containing protein</fullName>
    </recommendedName>
</protein>
<gene>
    <name evidence="14" type="ORF">OGATHE_000152</name>
</gene>
<dbReference type="FunFam" id="3.40.850.10:FF:000019">
    <property type="entry name" value="Kinesin-like protein KIN-5D"/>
    <property type="match status" value="1"/>
</dbReference>
<name>A0A9P8PUF2_9ASCO</name>
<keyword evidence="7" id="KW-0206">Cytoskeleton</keyword>
<keyword evidence="6 9" id="KW-0505">Motor protein</keyword>
<evidence type="ECO:0000256" key="3">
    <source>
        <dbReference type="ARBA" id="ARBA00022701"/>
    </source>
</evidence>
<dbReference type="PANTHER" id="PTHR47970">
    <property type="entry name" value="KINESIN-LIKE PROTEIN KIF11"/>
    <property type="match status" value="1"/>
</dbReference>
<keyword evidence="10" id="KW-0175">Coiled coil</keyword>
<evidence type="ECO:0000259" key="13">
    <source>
        <dbReference type="PROSITE" id="PS50067"/>
    </source>
</evidence>
<feature type="region of interest" description="Disordered" evidence="11">
    <location>
        <begin position="64"/>
        <end position="89"/>
    </location>
</feature>
<accession>A0A9P8PUF2</accession>
<dbReference type="InterPro" id="IPR021858">
    <property type="entry name" value="Fun_TF"/>
</dbReference>
<evidence type="ECO:0000256" key="11">
    <source>
        <dbReference type="SAM" id="MobiDB-lite"/>
    </source>
</evidence>
<dbReference type="InterPro" id="IPR036961">
    <property type="entry name" value="Kinesin_motor_dom_sf"/>
</dbReference>
<evidence type="ECO:0000256" key="2">
    <source>
        <dbReference type="ARBA" id="ARBA00022490"/>
    </source>
</evidence>
<dbReference type="Pfam" id="PF00172">
    <property type="entry name" value="Zn_clus"/>
    <property type="match status" value="1"/>
</dbReference>
<dbReference type="GO" id="GO:0072686">
    <property type="term" value="C:mitotic spindle"/>
    <property type="evidence" value="ECO:0007669"/>
    <property type="project" value="TreeGrafter"/>
</dbReference>
<reference evidence="14" key="1">
    <citation type="journal article" date="2021" name="Open Biol.">
        <title>Shared evolutionary footprints suggest mitochondrial oxidative damage underlies multiple complex I losses in fungi.</title>
        <authorList>
            <person name="Schikora-Tamarit M.A."/>
            <person name="Marcet-Houben M."/>
            <person name="Nosek J."/>
            <person name="Gabaldon T."/>
        </authorList>
    </citation>
    <scope>NUCLEOTIDE SEQUENCE</scope>
    <source>
        <strain evidence="14">NCAIM Y.01608</strain>
    </source>
</reference>
<dbReference type="Pfam" id="PF11951">
    <property type="entry name" value="Fungal_trans_2"/>
    <property type="match status" value="1"/>
</dbReference>
<dbReference type="EMBL" id="JAEUBD010000014">
    <property type="protein sequence ID" value="KAH3678602.1"/>
    <property type="molecule type" value="Genomic_DNA"/>
</dbReference>
<feature type="binding site" evidence="9">
    <location>
        <begin position="782"/>
        <end position="789"/>
    </location>
    <ligand>
        <name>ATP</name>
        <dbReference type="ChEBI" id="CHEBI:30616"/>
    </ligand>
</feature>
<dbReference type="InterPro" id="IPR001138">
    <property type="entry name" value="Zn2Cys6_DnaBD"/>
</dbReference>
<dbReference type="GO" id="GO:0005524">
    <property type="term" value="F:ATP binding"/>
    <property type="evidence" value="ECO:0007669"/>
    <property type="project" value="UniProtKB-UniRule"/>
</dbReference>
<dbReference type="InterPro" id="IPR027417">
    <property type="entry name" value="P-loop_NTPase"/>
</dbReference>
<evidence type="ECO:0000313" key="14">
    <source>
        <dbReference type="EMBL" id="KAH3678602.1"/>
    </source>
</evidence>
<organism evidence="14 15">
    <name type="scientific">Ogataea polymorpha</name>
    <dbReference type="NCBI Taxonomy" id="460523"/>
    <lineage>
        <taxon>Eukaryota</taxon>
        <taxon>Fungi</taxon>
        <taxon>Dikarya</taxon>
        <taxon>Ascomycota</taxon>
        <taxon>Saccharomycotina</taxon>
        <taxon>Pichiomycetes</taxon>
        <taxon>Pichiales</taxon>
        <taxon>Pichiaceae</taxon>
        <taxon>Ogataea</taxon>
    </lineage>
</organism>
<keyword evidence="2" id="KW-0963">Cytoplasm</keyword>
<dbReference type="PRINTS" id="PR00380">
    <property type="entry name" value="KINESINHEAVY"/>
</dbReference>
<dbReference type="InterPro" id="IPR001752">
    <property type="entry name" value="Kinesin_motor_dom"/>
</dbReference>
<reference evidence="14" key="2">
    <citation type="submission" date="2021-01" db="EMBL/GenBank/DDBJ databases">
        <authorList>
            <person name="Schikora-Tamarit M.A."/>
        </authorList>
    </citation>
    <scope>NUCLEOTIDE SEQUENCE</scope>
    <source>
        <strain evidence="14">NCAIM Y.01608</strain>
    </source>
</reference>
<dbReference type="InterPro" id="IPR047149">
    <property type="entry name" value="KIF11-like"/>
</dbReference>
<dbReference type="Proteomes" id="UP000788993">
    <property type="component" value="Unassembled WGS sequence"/>
</dbReference>
<dbReference type="SMART" id="SM00066">
    <property type="entry name" value="GAL4"/>
    <property type="match status" value="1"/>
</dbReference>
<evidence type="ECO:0000256" key="8">
    <source>
        <dbReference type="ARBA" id="ARBA00034704"/>
    </source>
</evidence>
<dbReference type="InterPro" id="IPR019821">
    <property type="entry name" value="Kinesin_motor_CS"/>
</dbReference>
<evidence type="ECO:0000313" key="15">
    <source>
        <dbReference type="Proteomes" id="UP000788993"/>
    </source>
</evidence>
<evidence type="ECO:0000256" key="4">
    <source>
        <dbReference type="ARBA" id="ARBA00022741"/>
    </source>
</evidence>
<dbReference type="SUPFAM" id="SSF52540">
    <property type="entry name" value="P-loop containing nucleoside triphosphate hydrolases"/>
    <property type="match status" value="1"/>
</dbReference>
<evidence type="ECO:0000256" key="10">
    <source>
        <dbReference type="SAM" id="Coils"/>
    </source>
</evidence>
<dbReference type="PROSITE" id="PS00463">
    <property type="entry name" value="ZN2_CY6_FUNGAL_1"/>
    <property type="match status" value="1"/>
</dbReference>
<dbReference type="PROSITE" id="PS50048">
    <property type="entry name" value="ZN2_CY6_FUNGAL_2"/>
    <property type="match status" value="1"/>
</dbReference>
<dbReference type="GO" id="GO:0008017">
    <property type="term" value="F:microtubule binding"/>
    <property type="evidence" value="ECO:0007669"/>
    <property type="project" value="InterPro"/>
</dbReference>
<evidence type="ECO:0008006" key="16">
    <source>
        <dbReference type="Google" id="ProtNLM"/>
    </source>
</evidence>
<dbReference type="GO" id="GO:0007018">
    <property type="term" value="P:microtubule-based movement"/>
    <property type="evidence" value="ECO:0007669"/>
    <property type="project" value="InterPro"/>
</dbReference>
<dbReference type="GO" id="GO:0005634">
    <property type="term" value="C:nucleus"/>
    <property type="evidence" value="ECO:0007669"/>
    <property type="project" value="TreeGrafter"/>
</dbReference>